<dbReference type="SUPFAM" id="SSF48179">
    <property type="entry name" value="6-phosphogluconate dehydrogenase C-terminal domain-like"/>
    <property type="match status" value="1"/>
</dbReference>
<dbReference type="InterPro" id="IPR029154">
    <property type="entry name" value="HIBADH-like_NADP-bd"/>
</dbReference>
<accession>A0A9X3FBM4</accession>
<feature type="active site" evidence="3">
    <location>
        <position position="174"/>
    </location>
</feature>
<dbReference type="InterPro" id="IPR015815">
    <property type="entry name" value="HIBADH-related"/>
</dbReference>
<dbReference type="AlphaFoldDB" id="A0A9X3FBM4"/>
<sequence>MEKNITIGWIGTGVMGTSMVGHLHRAGYKCIVYNRTKAKAEKLIANGVSWANSPGEVAAASDVVFTIVGFPKDVHEVYFGENGILNSAKPGAVLVDMTTTEPSLSVEIYVAAKTKNIQSIDAPVSGGDVGAQNATLSIMVGGEKEAVEQIRPLFELLGKSIVYQGPAGSGQHTKMCNQITIAGTMIGVCESLLYGHKAGLDLPTMLSSISGGAAGCWTLNNLAPRIVARNFDPGFFVEHFIKDMGIALKEAESMGLSLPGLALVKQLYLSVQAQGHGKLGTHALTLALEKMSGL</sequence>
<keyword evidence="2" id="KW-0520">NAD</keyword>
<dbReference type="Gene3D" id="3.40.50.720">
    <property type="entry name" value="NAD(P)-binding Rossmann-like Domain"/>
    <property type="match status" value="1"/>
</dbReference>
<keyword evidence="7" id="KW-1185">Reference proteome</keyword>
<evidence type="ECO:0000259" key="5">
    <source>
        <dbReference type="Pfam" id="PF14833"/>
    </source>
</evidence>
<evidence type="ECO:0000256" key="2">
    <source>
        <dbReference type="ARBA" id="ARBA00023027"/>
    </source>
</evidence>
<reference evidence="6" key="1">
    <citation type="submission" date="2022-11" db="EMBL/GenBank/DDBJ databases">
        <title>Marilongibacter aestuarii gen. nov., sp. nov., isolated from tidal flat sediment.</title>
        <authorList>
            <person name="Jiayan W."/>
        </authorList>
    </citation>
    <scope>NUCLEOTIDE SEQUENCE</scope>
    <source>
        <strain evidence="6">Z1-6</strain>
    </source>
</reference>
<evidence type="ECO:0000313" key="6">
    <source>
        <dbReference type="EMBL" id="MCY1719930.1"/>
    </source>
</evidence>
<feature type="domain" description="6-phosphogluconate dehydrogenase NADP-binding" evidence="4">
    <location>
        <begin position="6"/>
        <end position="165"/>
    </location>
</feature>
<dbReference type="SUPFAM" id="SSF51735">
    <property type="entry name" value="NAD(P)-binding Rossmann-fold domains"/>
    <property type="match status" value="1"/>
</dbReference>
<dbReference type="PIRSF" id="PIRSF000103">
    <property type="entry name" value="HIBADH"/>
    <property type="match status" value="1"/>
</dbReference>
<dbReference type="InterPro" id="IPR006115">
    <property type="entry name" value="6PGDH_NADP-bd"/>
</dbReference>
<dbReference type="GO" id="GO:0051287">
    <property type="term" value="F:NAD binding"/>
    <property type="evidence" value="ECO:0007669"/>
    <property type="project" value="InterPro"/>
</dbReference>
<dbReference type="InterPro" id="IPR036291">
    <property type="entry name" value="NAD(P)-bd_dom_sf"/>
</dbReference>
<evidence type="ECO:0000256" key="3">
    <source>
        <dbReference type="PIRSR" id="PIRSR000103-1"/>
    </source>
</evidence>
<dbReference type="InterPro" id="IPR008927">
    <property type="entry name" value="6-PGluconate_DH-like_C_sf"/>
</dbReference>
<evidence type="ECO:0000313" key="7">
    <source>
        <dbReference type="Proteomes" id="UP001145087"/>
    </source>
</evidence>
<dbReference type="RefSeq" id="WP_343332263.1">
    <property type="nucleotide sequence ID" value="NZ_JAPOHD010000012.1"/>
</dbReference>
<comment type="caution">
    <text evidence="6">The sequence shown here is derived from an EMBL/GenBank/DDBJ whole genome shotgun (WGS) entry which is preliminary data.</text>
</comment>
<dbReference type="Pfam" id="PF03446">
    <property type="entry name" value="NAD_binding_2"/>
    <property type="match status" value="1"/>
</dbReference>
<name>A0A9X3FBM4_9BACT</name>
<evidence type="ECO:0000256" key="1">
    <source>
        <dbReference type="ARBA" id="ARBA00023002"/>
    </source>
</evidence>
<dbReference type="GO" id="GO:0016491">
    <property type="term" value="F:oxidoreductase activity"/>
    <property type="evidence" value="ECO:0007669"/>
    <property type="project" value="UniProtKB-KW"/>
</dbReference>
<feature type="domain" description="3-hydroxyisobutyrate dehydrogenase-like NAD-binding" evidence="5">
    <location>
        <begin position="168"/>
        <end position="284"/>
    </location>
</feature>
<dbReference type="InterPro" id="IPR013328">
    <property type="entry name" value="6PGD_dom2"/>
</dbReference>
<dbReference type="EMBL" id="JAPOHD010000012">
    <property type="protein sequence ID" value="MCY1719930.1"/>
    <property type="molecule type" value="Genomic_DNA"/>
</dbReference>
<gene>
    <name evidence="6" type="ORF">OU798_06220</name>
</gene>
<dbReference type="Gene3D" id="1.10.1040.10">
    <property type="entry name" value="N-(1-d-carboxylethyl)-l-norvaline Dehydrogenase, domain 2"/>
    <property type="match status" value="1"/>
</dbReference>
<dbReference type="Proteomes" id="UP001145087">
    <property type="component" value="Unassembled WGS sequence"/>
</dbReference>
<proteinExistence type="predicted"/>
<protein>
    <submittedName>
        <fullName evidence="6">NAD(P)-dependent oxidoreductase</fullName>
    </submittedName>
</protein>
<dbReference type="PANTHER" id="PTHR43060:SF15">
    <property type="entry name" value="3-HYDROXYISOBUTYRATE DEHYDROGENASE-LIKE 1, MITOCHONDRIAL-RELATED"/>
    <property type="match status" value="1"/>
</dbReference>
<organism evidence="6 7">
    <name type="scientific">Draconibacterium aestuarii</name>
    <dbReference type="NCBI Taxonomy" id="2998507"/>
    <lineage>
        <taxon>Bacteria</taxon>
        <taxon>Pseudomonadati</taxon>
        <taxon>Bacteroidota</taxon>
        <taxon>Bacteroidia</taxon>
        <taxon>Marinilabiliales</taxon>
        <taxon>Prolixibacteraceae</taxon>
        <taxon>Draconibacterium</taxon>
    </lineage>
</organism>
<evidence type="ECO:0000259" key="4">
    <source>
        <dbReference type="Pfam" id="PF03446"/>
    </source>
</evidence>
<dbReference type="GO" id="GO:0050661">
    <property type="term" value="F:NADP binding"/>
    <property type="evidence" value="ECO:0007669"/>
    <property type="project" value="InterPro"/>
</dbReference>
<keyword evidence="1" id="KW-0560">Oxidoreductase</keyword>
<dbReference type="Pfam" id="PF14833">
    <property type="entry name" value="NAD_binding_11"/>
    <property type="match status" value="1"/>
</dbReference>
<dbReference type="PANTHER" id="PTHR43060">
    <property type="entry name" value="3-HYDROXYISOBUTYRATE DEHYDROGENASE-LIKE 1, MITOCHONDRIAL-RELATED"/>
    <property type="match status" value="1"/>
</dbReference>